<dbReference type="Gene3D" id="3.30.70.270">
    <property type="match status" value="1"/>
</dbReference>
<evidence type="ECO:0000259" key="4">
    <source>
        <dbReference type="PROSITE" id="PS50887"/>
    </source>
</evidence>
<dbReference type="PROSITE" id="PS50887">
    <property type="entry name" value="GGDEF"/>
    <property type="match status" value="1"/>
</dbReference>
<evidence type="ECO:0000313" key="6">
    <source>
        <dbReference type="Proteomes" id="UP000632063"/>
    </source>
</evidence>
<evidence type="ECO:0000259" key="3">
    <source>
        <dbReference type="PROSITE" id="PS50113"/>
    </source>
</evidence>
<dbReference type="Gene3D" id="3.30.450.20">
    <property type="entry name" value="PAS domain"/>
    <property type="match status" value="1"/>
</dbReference>
<reference evidence="5 6" key="2">
    <citation type="journal article" date="2021" name="Int. J. Syst. Evol. Microbiol.">
        <title>Roseibium litorale sp. nov., isolated from a tidal flat sediment and proposal for the reclassification of Labrenzia polysiphoniae as Roseibium polysiphoniae comb. nov.</title>
        <authorList>
            <person name="Liu Y."/>
            <person name="Pei T."/>
            <person name="Du J."/>
            <person name="Chao M."/>
            <person name="Deng M.R."/>
            <person name="Zhu H."/>
        </authorList>
    </citation>
    <scope>NUCLEOTIDE SEQUENCE [LARGE SCALE GENOMIC DNA]</scope>
    <source>
        <strain evidence="5 6">4C16A</strain>
    </source>
</reference>
<dbReference type="Proteomes" id="UP000632063">
    <property type="component" value="Unassembled WGS sequence"/>
</dbReference>
<dbReference type="InterPro" id="IPR029787">
    <property type="entry name" value="Nucleotide_cyclase"/>
</dbReference>
<dbReference type="InterPro" id="IPR000700">
    <property type="entry name" value="PAS-assoc_C"/>
</dbReference>
<gene>
    <name evidence="5" type="ORF">IG616_01455</name>
</gene>
<proteinExistence type="predicted"/>
<dbReference type="InterPro" id="IPR043128">
    <property type="entry name" value="Rev_trsase/Diguanyl_cyclase"/>
</dbReference>
<accession>A0ABR9CIJ5</accession>
<dbReference type="InterPro" id="IPR035965">
    <property type="entry name" value="PAS-like_dom_sf"/>
</dbReference>
<dbReference type="NCBIfam" id="TIGR00229">
    <property type="entry name" value="sensory_box"/>
    <property type="match status" value="1"/>
</dbReference>
<comment type="caution">
    <text evidence="5">The sequence shown here is derived from an EMBL/GenBank/DDBJ whole genome shotgun (WGS) entry which is preliminary data.</text>
</comment>
<dbReference type="InterPro" id="IPR000014">
    <property type="entry name" value="PAS"/>
</dbReference>
<protein>
    <recommendedName>
        <fullName evidence="1">diguanylate cyclase</fullName>
        <ecNumber evidence="1">2.7.7.65</ecNumber>
    </recommendedName>
</protein>
<dbReference type="EC" id="2.7.7.65" evidence="1"/>
<feature type="domain" description="PAS" evidence="2">
    <location>
        <begin position="1"/>
        <end position="63"/>
    </location>
</feature>
<reference evidence="6" key="1">
    <citation type="submission" date="2020-09" db="EMBL/GenBank/DDBJ databases">
        <title>The genome sequence of strain Labrenzia suaedae 4C16A.</title>
        <authorList>
            <person name="Liu Y."/>
        </authorList>
    </citation>
    <scope>NUCLEOTIDE SEQUENCE [LARGE SCALE GENOMIC DNA]</scope>
    <source>
        <strain evidence="6">4C16A</strain>
    </source>
</reference>
<dbReference type="PANTHER" id="PTHR45138:SF5">
    <property type="entry name" value="BIFUNCTIONAL PERIPLASMIC SUBSTRATE BINDING PROTEIN_CYTOPLASMIC DIGUANYLATE CYCLASE"/>
    <property type="match status" value="1"/>
</dbReference>
<dbReference type="CDD" id="cd01949">
    <property type="entry name" value="GGDEF"/>
    <property type="match status" value="1"/>
</dbReference>
<dbReference type="CDD" id="cd00130">
    <property type="entry name" value="PAS"/>
    <property type="match status" value="1"/>
</dbReference>
<name>A0ABR9CIJ5_9HYPH</name>
<dbReference type="Pfam" id="PF08448">
    <property type="entry name" value="PAS_4"/>
    <property type="match status" value="1"/>
</dbReference>
<dbReference type="InterPro" id="IPR000160">
    <property type="entry name" value="GGDEF_dom"/>
</dbReference>
<feature type="domain" description="PAC" evidence="3">
    <location>
        <begin position="66"/>
        <end position="119"/>
    </location>
</feature>
<keyword evidence="6" id="KW-1185">Reference proteome</keyword>
<dbReference type="Pfam" id="PF00990">
    <property type="entry name" value="GGDEF"/>
    <property type="match status" value="1"/>
</dbReference>
<feature type="domain" description="GGDEF" evidence="4">
    <location>
        <begin position="151"/>
        <end position="283"/>
    </location>
</feature>
<organism evidence="5 6">
    <name type="scientific">Roseibium litorale</name>
    <dbReference type="NCBI Taxonomy" id="2803841"/>
    <lineage>
        <taxon>Bacteria</taxon>
        <taxon>Pseudomonadati</taxon>
        <taxon>Pseudomonadota</taxon>
        <taxon>Alphaproteobacteria</taxon>
        <taxon>Hyphomicrobiales</taxon>
        <taxon>Stappiaceae</taxon>
        <taxon>Roseibium</taxon>
    </lineage>
</organism>
<dbReference type="NCBIfam" id="TIGR00254">
    <property type="entry name" value="GGDEF"/>
    <property type="match status" value="1"/>
</dbReference>
<dbReference type="SMART" id="SM00267">
    <property type="entry name" value="GGDEF"/>
    <property type="match status" value="1"/>
</dbReference>
<evidence type="ECO:0000256" key="1">
    <source>
        <dbReference type="ARBA" id="ARBA00012528"/>
    </source>
</evidence>
<sequence>MDNLPSPIFFKDRAGIYRGCNKAFEEFLGKPASRIIGASVFEVSNPAYAQVYFDADEALMRAGGVQIYEAKVCYADGSPREVSFHKAVTRDPETGEVNGLAGAMLDITVRRELENKLKIAAERDPLTGAYNRRKFFEAAGVEEAAAHESGAPFSILAIDVDEFKLINDRFGHACGDAALCHMVGVCQAVLGEEHIFARSGGEEFFVFLKNCGLQEASEIANMLRQTLAASRFCFDGESLGVEVSVGVAEFLSGETLSQTILRADHALYDAKARGRNRVVSARVA</sequence>
<dbReference type="SUPFAM" id="SSF55073">
    <property type="entry name" value="Nucleotide cyclase"/>
    <property type="match status" value="1"/>
</dbReference>
<dbReference type="SUPFAM" id="SSF55785">
    <property type="entry name" value="PYP-like sensor domain (PAS domain)"/>
    <property type="match status" value="1"/>
</dbReference>
<evidence type="ECO:0000259" key="2">
    <source>
        <dbReference type="PROSITE" id="PS50112"/>
    </source>
</evidence>
<dbReference type="InterPro" id="IPR013656">
    <property type="entry name" value="PAS_4"/>
</dbReference>
<dbReference type="PROSITE" id="PS50113">
    <property type="entry name" value="PAC"/>
    <property type="match status" value="1"/>
</dbReference>
<dbReference type="EMBL" id="JACYXI010000001">
    <property type="protein sequence ID" value="MBD8890200.1"/>
    <property type="molecule type" value="Genomic_DNA"/>
</dbReference>
<evidence type="ECO:0000313" key="5">
    <source>
        <dbReference type="EMBL" id="MBD8890200.1"/>
    </source>
</evidence>
<dbReference type="PROSITE" id="PS50112">
    <property type="entry name" value="PAS"/>
    <property type="match status" value="1"/>
</dbReference>
<dbReference type="InterPro" id="IPR050469">
    <property type="entry name" value="Diguanylate_Cyclase"/>
</dbReference>
<dbReference type="PANTHER" id="PTHR45138">
    <property type="entry name" value="REGULATORY COMPONENTS OF SENSORY TRANSDUCTION SYSTEM"/>
    <property type="match status" value="1"/>
</dbReference>